<evidence type="ECO:0000256" key="6">
    <source>
        <dbReference type="ARBA" id="ARBA00035157"/>
    </source>
</evidence>
<geneLocation type="mitochondrion" evidence="9"/>
<comment type="similarity">
    <text evidence="2">Belongs to the universal ribosomal protein uS3 family.</text>
</comment>
<dbReference type="GO" id="GO:0003723">
    <property type="term" value="F:RNA binding"/>
    <property type="evidence" value="ECO:0007669"/>
    <property type="project" value="InterPro"/>
</dbReference>
<evidence type="ECO:0000256" key="7">
    <source>
        <dbReference type="ARBA" id="ARBA00035414"/>
    </source>
</evidence>
<dbReference type="GO" id="GO:0005840">
    <property type="term" value="C:ribosome"/>
    <property type="evidence" value="ECO:0007669"/>
    <property type="project" value="UniProtKB-KW"/>
</dbReference>
<gene>
    <name evidence="9" type="primary">rps3</name>
    <name evidence="9" type="ORF">LOBIN_mt060</name>
</gene>
<keyword evidence="3 9" id="KW-0689">Ribosomal protein</keyword>
<dbReference type="InterPro" id="IPR036419">
    <property type="entry name" value="Ribosomal_S3_C_sf"/>
</dbReference>
<dbReference type="SUPFAM" id="SSF54821">
    <property type="entry name" value="Ribosomal protein S3 C-terminal domain"/>
    <property type="match status" value="1"/>
</dbReference>
<evidence type="ECO:0000256" key="1">
    <source>
        <dbReference type="ARBA" id="ARBA00004173"/>
    </source>
</evidence>
<dbReference type="GO" id="GO:0005739">
    <property type="term" value="C:mitochondrion"/>
    <property type="evidence" value="ECO:0007669"/>
    <property type="project" value="UniProtKB-SubCell"/>
</dbReference>
<name>A0A0F7BIH8_9CHLO</name>
<protein>
    <recommendedName>
        <fullName evidence="6">Small ribosomal subunit protein uS3m</fullName>
    </recommendedName>
    <alternativeName>
        <fullName evidence="7">Ribosomal protein S3, mitochondrial</fullName>
    </alternativeName>
</protein>
<keyword evidence="4 9" id="KW-0496">Mitochondrion</keyword>
<dbReference type="InterPro" id="IPR009019">
    <property type="entry name" value="KH_sf_prok-type"/>
</dbReference>
<sequence>MGQKVNPVSLRLEKTNKHFDCCWYSDYNYTNLIVQDLKIQNYISSVLKQIKYPEPHFLIKNLPFKISINFFFCNPINSRKIRLSKFRLPPEKTEKVKEYKKNRNLFGGLPQTTSSQRFFPLIGSESTPLKTMQSTSLCGALLKQQMEEPFFLPKKLSPINEKKKGFLTTNKKNTFLHTSHTFLKSIVCSPPKKSPATNHKKLADKITAYIYSMGVFDHSTLHLKINPAFSEIDKVPPIPFVNNGENDLFFYVKNINQRLSPVRTQTGVQILIRHWILFVYFSLKQNLLVEKQNIMANTQLLQIYDREQKWGNPVFSSSKNCVISNNPLSPLPQYVISPFRDHMESIISNQLKLGVNLTSLRNLDDTQSSLFLVEEIVNYLQRRVSFRTIKNQIMKEVLKSKNIRGIRIAFSGRLGGRSKKAQRSKTEYLRWGQTSLHVFSSQISFAHKAASTRFGLLGVKVWICFKEIPPISTLPEKQIKGSLKQTT</sequence>
<feature type="domain" description="Small ribosomal subunit protein uS3 C-terminal" evidence="8">
    <location>
        <begin position="376"/>
        <end position="463"/>
    </location>
</feature>
<dbReference type="PANTHER" id="PTHR35928:SF2">
    <property type="entry name" value="SMALL RIBOSOMAL SUBUNIT PROTEIN US3M"/>
    <property type="match status" value="1"/>
</dbReference>
<dbReference type="Gene3D" id="3.30.1140.32">
    <property type="entry name" value="Ribosomal protein S3, C-terminal domain"/>
    <property type="match status" value="1"/>
</dbReference>
<dbReference type="GO" id="GO:1990904">
    <property type="term" value="C:ribonucleoprotein complex"/>
    <property type="evidence" value="ECO:0007669"/>
    <property type="project" value="UniProtKB-KW"/>
</dbReference>
<evidence type="ECO:0000259" key="8">
    <source>
        <dbReference type="Pfam" id="PF00189"/>
    </source>
</evidence>
<keyword evidence="5" id="KW-0687">Ribonucleoprotein</keyword>
<proteinExistence type="inferred from homology"/>
<dbReference type="GO" id="GO:0003735">
    <property type="term" value="F:structural constituent of ribosome"/>
    <property type="evidence" value="ECO:0007669"/>
    <property type="project" value="InterPro"/>
</dbReference>
<dbReference type="GO" id="GO:0006412">
    <property type="term" value="P:translation"/>
    <property type="evidence" value="ECO:0007669"/>
    <property type="project" value="InterPro"/>
</dbReference>
<dbReference type="InterPro" id="IPR001351">
    <property type="entry name" value="Ribosomal_uS3_C"/>
</dbReference>
<evidence type="ECO:0000256" key="5">
    <source>
        <dbReference type="ARBA" id="ARBA00023274"/>
    </source>
</evidence>
<dbReference type="AlphaFoldDB" id="A0A0F7BIH8"/>
<dbReference type="Pfam" id="PF00189">
    <property type="entry name" value="Ribosomal_S3_C"/>
    <property type="match status" value="1"/>
</dbReference>
<reference evidence="9" key="1">
    <citation type="journal article" date="2015" name="BMC Genomics">
        <title>The complete mitochondrial genome sequence of the green microalga Lobosphaera (Parietochloris) incisa reveals a new type of palindromic repetitive repeat.</title>
        <authorList>
            <person name="Tourasse N.J."/>
            <person name="Shtaida N."/>
            <person name="Khozin-Goldberg I."/>
            <person name="Boussiba S."/>
            <person name="Vallon O."/>
        </authorList>
    </citation>
    <scope>NUCLEOTIDE SEQUENCE</scope>
    <source>
        <strain evidence="9">SAG 2468</strain>
    </source>
</reference>
<dbReference type="SUPFAM" id="SSF54814">
    <property type="entry name" value="Prokaryotic type KH domain (KH-domain type II)"/>
    <property type="match status" value="1"/>
</dbReference>
<dbReference type="EMBL" id="KP902678">
    <property type="protein sequence ID" value="AKF78675.1"/>
    <property type="molecule type" value="Genomic_DNA"/>
</dbReference>
<comment type="subcellular location">
    <subcellularLocation>
        <location evidence="1">Mitochondrion</location>
    </subcellularLocation>
</comment>
<dbReference type="GeneID" id="24284995"/>
<accession>A0A0F7BIH8</accession>
<dbReference type="RefSeq" id="YP_009138117.1">
    <property type="nucleotide sequence ID" value="NC_027060.1"/>
</dbReference>
<evidence type="ECO:0000313" key="9">
    <source>
        <dbReference type="EMBL" id="AKF78675.1"/>
    </source>
</evidence>
<dbReference type="PANTHER" id="PTHR35928">
    <property type="entry name" value="RIBOSOMAL PROTEIN S3, MITOCHONDRIAL"/>
    <property type="match status" value="1"/>
</dbReference>
<evidence type="ECO:0000256" key="3">
    <source>
        <dbReference type="ARBA" id="ARBA00022980"/>
    </source>
</evidence>
<dbReference type="InterPro" id="IPR044954">
    <property type="entry name" value="Ribosomal_uS3m_plant"/>
</dbReference>
<evidence type="ECO:0000256" key="2">
    <source>
        <dbReference type="ARBA" id="ARBA00010761"/>
    </source>
</evidence>
<evidence type="ECO:0000256" key="4">
    <source>
        <dbReference type="ARBA" id="ARBA00023128"/>
    </source>
</evidence>
<organism evidence="9">
    <name type="scientific">Lobosphaera incisa</name>
    <dbReference type="NCBI Taxonomy" id="312850"/>
    <lineage>
        <taxon>Eukaryota</taxon>
        <taxon>Viridiplantae</taxon>
        <taxon>Chlorophyta</taxon>
        <taxon>core chlorophytes</taxon>
        <taxon>Trebouxiophyceae</taxon>
        <taxon>Trebouxiales</taxon>
        <taxon>Trebouxiaceae</taxon>
        <taxon>Lobosphaera</taxon>
    </lineage>
</organism>